<dbReference type="GeneID" id="20203391"/>
<evidence type="ECO:0000313" key="3">
    <source>
        <dbReference type="EnsemblMetazoa" id="HelroP170874"/>
    </source>
</evidence>
<keyword evidence="4" id="KW-1185">Reference proteome</keyword>
<feature type="region of interest" description="Disordered" evidence="1">
    <location>
        <begin position="40"/>
        <end position="185"/>
    </location>
</feature>
<protein>
    <submittedName>
        <fullName evidence="2 3">Uncharacterized protein</fullName>
    </submittedName>
</protein>
<evidence type="ECO:0000313" key="4">
    <source>
        <dbReference type="Proteomes" id="UP000015101"/>
    </source>
</evidence>
<dbReference type="InParanoid" id="T1F3J2"/>
<feature type="compositionally biased region" description="Basic and acidic residues" evidence="1">
    <location>
        <begin position="95"/>
        <end position="110"/>
    </location>
</feature>
<accession>T1F3J2</accession>
<evidence type="ECO:0000313" key="2">
    <source>
        <dbReference type="EMBL" id="ESO06849.1"/>
    </source>
</evidence>
<gene>
    <name evidence="3" type="primary">20203391</name>
    <name evidence="2" type="ORF">HELRODRAFT_170874</name>
</gene>
<feature type="compositionally biased region" description="Low complexity" evidence="1">
    <location>
        <begin position="42"/>
        <end position="59"/>
    </location>
</feature>
<dbReference type="RefSeq" id="XP_009014945.1">
    <property type="nucleotide sequence ID" value="XM_009016697.1"/>
</dbReference>
<proteinExistence type="predicted"/>
<dbReference type="Proteomes" id="UP000015101">
    <property type="component" value="Unassembled WGS sequence"/>
</dbReference>
<reference evidence="3" key="3">
    <citation type="submission" date="2015-06" db="UniProtKB">
        <authorList>
            <consortium name="EnsemblMetazoa"/>
        </authorList>
    </citation>
    <scope>IDENTIFICATION</scope>
</reference>
<reference evidence="2 4" key="2">
    <citation type="journal article" date="2013" name="Nature">
        <title>Insights into bilaterian evolution from three spiralian genomes.</title>
        <authorList>
            <person name="Simakov O."/>
            <person name="Marletaz F."/>
            <person name="Cho S.J."/>
            <person name="Edsinger-Gonzales E."/>
            <person name="Havlak P."/>
            <person name="Hellsten U."/>
            <person name="Kuo D.H."/>
            <person name="Larsson T."/>
            <person name="Lv J."/>
            <person name="Arendt D."/>
            <person name="Savage R."/>
            <person name="Osoegawa K."/>
            <person name="de Jong P."/>
            <person name="Grimwood J."/>
            <person name="Chapman J.A."/>
            <person name="Shapiro H."/>
            <person name="Aerts A."/>
            <person name="Otillar R.P."/>
            <person name="Terry A.Y."/>
            <person name="Boore J.L."/>
            <person name="Grigoriev I.V."/>
            <person name="Lindberg D.R."/>
            <person name="Seaver E.C."/>
            <person name="Weisblat D.A."/>
            <person name="Putnam N.H."/>
            <person name="Rokhsar D.S."/>
        </authorList>
    </citation>
    <scope>NUCLEOTIDE SEQUENCE</scope>
</reference>
<dbReference type="HOGENOM" id="CLU_1322192_0_0_1"/>
<reference evidence="4" key="1">
    <citation type="submission" date="2012-12" db="EMBL/GenBank/DDBJ databases">
        <authorList>
            <person name="Hellsten U."/>
            <person name="Grimwood J."/>
            <person name="Chapman J.A."/>
            <person name="Shapiro H."/>
            <person name="Aerts A."/>
            <person name="Otillar R.P."/>
            <person name="Terry A.Y."/>
            <person name="Boore J.L."/>
            <person name="Simakov O."/>
            <person name="Marletaz F."/>
            <person name="Cho S.-J."/>
            <person name="Edsinger-Gonzales E."/>
            <person name="Havlak P."/>
            <person name="Kuo D.-H."/>
            <person name="Larsson T."/>
            <person name="Lv J."/>
            <person name="Arendt D."/>
            <person name="Savage R."/>
            <person name="Osoegawa K."/>
            <person name="de Jong P."/>
            <person name="Lindberg D.R."/>
            <person name="Seaver E.C."/>
            <person name="Weisblat D.A."/>
            <person name="Putnam N.H."/>
            <person name="Grigoriev I.V."/>
            <person name="Rokhsar D.S."/>
        </authorList>
    </citation>
    <scope>NUCLEOTIDE SEQUENCE</scope>
</reference>
<dbReference type="EnsemblMetazoa" id="HelroT170874">
    <property type="protein sequence ID" value="HelroP170874"/>
    <property type="gene ID" value="HelroG170874"/>
</dbReference>
<dbReference type="EMBL" id="KB096275">
    <property type="protein sequence ID" value="ESO06849.1"/>
    <property type="molecule type" value="Genomic_DNA"/>
</dbReference>
<dbReference type="KEGG" id="hro:HELRODRAFT_170874"/>
<dbReference type="CTD" id="20203391"/>
<organism evidence="3 4">
    <name type="scientific">Helobdella robusta</name>
    <name type="common">Californian leech</name>
    <dbReference type="NCBI Taxonomy" id="6412"/>
    <lineage>
        <taxon>Eukaryota</taxon>
        <taxon>Metazoa</taxon>
        <taxon>Spiralia</taxon>
        <taxon>Lophotrochozoa</taxon>
        <taxon>Annelida</taxon>
        <taxon>Clitellata</taxon>
        <taxon>Hirudinea</taxon>
        <taxon>Rhynchobdellida</taxon>
        <taxon>Glossiphoniidae</taxon>
        <taxon>Helobdella</taxon>
    </lineage>
</organism>
<feature type="compositionally biased region" description="Low complexity" evidence="1">
    <location>
        <begin position="152"/>
        <end position="171"/>
    </location>
</feature>
<sequence length="208" mass="23209">MNKGRKITKECSQCLKHVPSARKSCSECGFKFVREVENLTASTTTTPSTSNESTSPNKSAIENRTRRRCREKPHFFDSTEYNTTIKKRKKTLVRKFPDEPESKEFEKSRDQGNSPKAYDEKPNSTSPTGASSVKDEKSKPNLNLTNIKEESSTTTTATTTTSNSSQSTSDTRVSVNGGKNCKDKDIHNSNILSEINRRILSISCQPCI</sequence>
<evidence type="ECO:0000256" key="1">
    <source>
        <dbReference type="SAM" id="MobiDB-lite"/>
    </source>
</evidence>
<name>T1F3J2_HELRO</name>
<dbReference type="AlphaFoldDB" id="T1F3J2"/>
<dbReference type="EMBL" id="AMQM01003696">
    <property type="status" value="NOT_ANNOTATED_CDS"/>
    <property type="molecule type" value="Genomic_DNA"/>
</dbReference>